<evidence type="ECO:0000256" key="3">
    <source>
        <dbReference type="PROSITE-ProRule" id="PRU00221"/>
    </source>
</evidence>
<keyword evidence="2" id="KW-0677">Repeat</keyword>
<gene>
    <name evidence="5" type="ORF">CTheo_3344</name>
</gene>
<feature type="repeat" description="WD" evidence="3">
    <location>
        <begin position="55"/>
        <end position="96"/>
    </location>
</feature>
<dbReference type="Proteomes" id="UP000383932">
    <property type="component" value="Unassembled WGS sequence"/>
</dbReference>
<name>A0A5N5QNS7_9AGAM</name>
<dbReference type="GO" id="GO:0005634">
    <property type="term" value="C:nucleus"/>
    <property type="evidence" value="ECO:0007669"/>
    <property type="project" value="TreeGrafter"/>
</dbReference>
<dbReference type="PROSITE" id="PS00678">
    <property type="entry name" value="WD_REPEATS_1"/>
    <property type="match status" value="5"/>
</dbReference>
<feature type="repeat" description="WD" evidence="3">
    <location>
        <begin position="98"/>
        <end position="139"/>
    </location>
</feature>
<dbReference type="Gene3D" id="1.10.510.10">
    <property type="entry name" value="Transferase(Phosphotransferase) domain 1"/>
    <property type="match status" value="1"/>
</dbReference>
<evidence type="ECO:0000259" key="4">
    <source>
        <dbReference type="PROSITE" id="PS50011"/>
    </source>
</evidence>
<evidence type="ECO:0000256" key="1">
    <source>
        <dbReference type="ARBA" id="ARBA00022574"/>
    </source>
</evidence>
<dbReference type="AlphaFoldDB" id="A0A5N5QNS7"/>
<feature type="repeat" description="WD" evidence="3">
    <location>
        <begin position="227"/>
        <end position="268"/>
    </location>
</feature>
<dbReference type="PROSITE" id="PS50294">
    <property type="entry name" value="WD_REPEATS_REGION"/>
    <property type="match status" value="6"/>
</dbReference>
<dbReference type="InterPro" id="IPR001245">
    <property type="entry name" value="Ser-Thr/Tyr_kinase_cat_dom"/>
</dbReference>
<dbReference type="GO" id="GO:0004672">
    <property type="term" value="F:protein kinase activity"/>
    <property type="evidence" value="ECO:0007669"/>
    <property type="project" value="InterPro"/>
</dbReference>
<dbReference type="GO" id="GO:1990234">
    <property type="term" value="C:transferase complex"/>
    <property type="evidence" value="ECO:0007669"/>
    <property type="project" value="UniProtKB-ARBA"/>
</dbReference>
<dbReference type="InterPro" id="IPR036322">
    <property type="entry name" value="WD40_repeat_dom_sf"/>
</dbReference>
<organism evidence="5 6">
    <name type="scientific">Ceratobasidium theobromae</name>
    <dbReference type="NCBI Taxonomy" id="1582974"/>
    <lineage>
        <taxon>Eukaryota</taxon>
        <taxon>Fungi</taxon>
        <taxon>Dikarya</taxon>
        <taxon>Basidiomycota</taxon>
        <taxon>Agaricomycotina</taxon>
        <taxon>Agaricomycetes</taxon>
        <taxon>Cantharellales</taxon>
        <taxon>Ceratobasidiaceae</taxon>
        <taxon>Ceratobasidium</taxon>
    </lineage>
</organism>
<feature type="domain" description="Protein kinase" evidence="4">
    <location>
        <begin position="370"/>
        <end position="572"/>
    </location>
</feature>
<dbReference type="SMART" id="SM00220">
    <property type="entry name" value="S_TKc"/>
    <property type="match status" value="1"/>
</dbReference>
<dbReference type="SUPFAM" id="SSF50978">
    <property type="entry name" value="WD40 repeat-like"/>
    <property type="match status" value="1"/>
</dbReference>
<dbReference type="SUPFAM" id="SSF56112">
    <property type="entry name" value="Protein kinase-like (PK-like)"/>
    <property type="match status" value="1"/>
</dbReference>
<dbReference type="InterPro" id="IPR015943">
    <property type="entry name" value="WD40/YVTN_repeat-like_dom_sf"/>
</dbReference>
<dbReference type="Pfam" id="PF07714">
    <property type="entry name" value="PK_Tyr_Ser-Thr"/>
    <property type="match status" value="1"/>
</dbReference>
<dbReference type="InterPro" id="IPR000719">
    <property type="entry name" value="Prot_kinase_dom"/>
</dbReference>
<dbReference type="InterPro" id="IPR020472">
    <property type="entry name" value="WD40_PAC1"/>
</dbReference>
<dbReference type="InterPro" id="IPR011009">
    <property type="entry name" value="Kinase-like_dom_sf"/>
</dbReference>
<dbReference type="PROSITE" id="PS50011">
    <property type="entry name" value="PROTEIN_KINASE_DOM"/>
    <property type="match status" value="1"/>
</dbReference>
<reference evidence="5 6" key="1">
    <citation type="journal article" date="2019" name="Fungal Biol. Biotechnol.">
        <title>Draft genome sequence of fastidious pathogen Ceratobasidium theobromae, which causes vascular-streak dieback in Theobroma cacao.</title>
        <authorList>
            <person name="Ali S.S."/>
            <person name="Asman A."/>
            <person name="Shao J."/>
            <person name="Firmansyah A.P."/>
            <person name="Susilo A.W."/>
            <person name="Rosmana A."/>
            <person name="McMahon P."/>
            <person name="Junaid M."/>
            <person name="Guest D."/>
            <person name="Kheng T.Y."/>
            <person name="Meinhardt L.W."/>
            <person name="Bailey B.A."/>
        </authorList>
    </citation>
    <scope>NUCLEOTIDE SEQUENCE [LARGE SCALE GENOMIC DNA]</scope>
    <source>
        <strain evidence="5 6">CT2</strain>
    </source>
</reference>
<dbReference type="SMART" id="SM00320">
    <property type="entry name" value="WD40"/>
    <property type="match status" value="7"/>
</dbReference>
<proteinExistence type="predicted"/>
<dbReference type="InterPro" id="IPR001680">
    <property type="entry name" value="WD40_rpt"/>
</dbReference>
<dbReference type="InterPro" id="IPR019775">
    <property type="entry name" value="WD40_repeat_CS"/>
</dbReference>
<dbReference type="Gene3D" id="2.130.10.10">
    <property type="entry name" value="YVTN repeat-like/Quinoprotein amine dehydrogenase"/>
    <property type="match status" value="4"/>
</dbReference>
<dbReference type="PANTHER" id="PTHR22847">
    <property type="entry name" value="WD40 REPEAT PROTEIN"/>
    <property type="match status" value="1"/>
</dbReference>
<dbReference type="PROSITE" id="PS50082">
    <property type="entry name" value="WD_REPEATS_2"/>
    <property type="match status" value="6"/>
</dbReference>
<dbReference type="PROSITE" id="PS00108">
    <property type="entry name" value="PROTEIN_KINASE_ST"/>
    <property type="match status" value="1"/>
</dbReference>
<dbReference type="InterPro" id="IPR008271">
    <property type="entry name" value="Ser/Thr_kinase_AS"/>
</dbReference>
<feature type="repeat" description="WD" evidence="3">
    <location>
        <begin position="12"/>
        <end position="53"/>
    </location>
</feature>
<evidence type="ECO:0000313" key="5">
    <source>
        <dbReference type="EMBL" id="KAB5593181.1"/>
    </source>
</evidence>
<dbReference type="PRINTS" id="PR00320">
    <property type="entry name" value="GPROTEINBRPT"/>
</dbReference>
<sequence>MAKYTDEGVLVLSGHAERVTSVAFSPNGRLVASGSADRTIRVWDLQLNQLFARKLEGHSGAIDSIAFSPKGTLIASGSRDYTIRLWNAYSGDKVASPFLGHTDWIWSVAFSLDSTRVASGSRDCSVRVWNASTGEIEADPFWGHSQPVFSVAFSPDGTRIVSGSRDHTIIVWDAHSGAILVGPFQGHTDWVWSVVYSFDGTCIASGSRDRTIRLWDATSGIPLMEPLEGHSGAVNLVDISTDGNFILSGSANQAIYLWDIRTKSIAEVLSHREPSGVMSSIAVSLDCNRIAFGYDSGSVIVRTTFELDSNAPASAVAAPQGKNHPILVVPKCDSPATEEVISSQLSSTDMFERLVAHGCTDFSLNMDSTKYSSRPISGGGIGDIWKGRLLDGTPVAIKVWRPNSLIQENPNCKQLKRAMREIYNWSKAKHENIQELMGVIPFQGRLGMVSLWMDNGNLREYISKNSLEQDERYTLCTQVARGLSYLHGKKMVHGDLKAVNILVSHDGVAKLSDFDHSILSGCTLVFTETTNMGGGTLRWMAPELLLSSDDNGGLPTRRSKRTDIYALGMVGS</sequence>
<keyword evidence="6" id="KW-1185">Reference proteome</keyword>
<comment type="caution">
    <text evidence="5">The sequence shown here is derived from an EMBL/GenBank/DDBJ whole genome shotgun (WGS) entry which is preliminary data.</text>
</comment>
<dbReference type="EMBL" id="SSOP01000043">
    <property type="protein sequence ID" value="KAB5593181.1"/>
    <property type="molecule type" value="Genomic_DNA"/>
</dbReference>
<feature type="repeat" description="WD" evidence="3">
    <location>
        <begin position="141"/>
        <end position="182"/>
    </location>
</feature>
<accession>A0A5N5QNS7</accession>
<evidence type="ECO:0000256" key="2">
    <source>
        <dbReference type="ARBA" id="ARBA00022737"/>
    </source>
</evidence>
<dbReference type="PANTHER" id="PTHR22847:SF637">
    <property type="entry name" value="WD REPEAT DOMAIN 5B"/>
    <property type="match status" value="1"/>
</dbReference>
<dbReference type="Pfam" id="PF00400">
    <property type="entry name" value="WD40"/>
    <property type="match status" value="6"/>
</dbReference>
<dbReference type="OrthoDB" id="3203311at2759"/>
<protein>
    <submittedName>
        <fullName evidence="5">WD repeat and SOCS box-containing protein 1</fullName>
    </submittedName>
</protein>
<evidence type="ECO:0000313" key="6">
    <source>
        <dbReference type="Proteomes" id="UP000383932"/>
    </source>
</evidence>
<dbReference type="CDD" id="cd00200">
    <property type="entry name" value="WD40"/>
    <property type="match status" value="1"/>
</dbReference>
<feature type="repeat" description="WD" evidence="3">
    <location>
        <begin position="184"/>
        <end position="225"/>
    </location>
</feature>
<dbReference type="GO" id="GO:0005524">
    <property type="term" value="F:ATP binding"/>
    <property type="evidence" value="ECO:0007669"/>
    <property type="project" value="InterPro"/>
</dbReference>
<keyword evidence="1 3" id="KW-0853">WD repeat</keyword>